<organism evidence="1 2">
    <name type="scientific">Actinomadura napierensis</name>
    <dbReference type="NCBI Taxonomy" id="267854"/>
    <lineage>
        <taxon>Bacteria</taxon>
        <taxon>Bacillati</taxon>
        <taxon>Actinomycetota</taxon>
        <taxon>Actinomycetes</taxon>
        <taxon>Streptosporangiales</taxon>
        <taxon>Thermomonosporaceae</taxon>
        <taxon>Actinomadura</taxon>
    </lineage>
</organism>
<comment type="caution">
    <text evidence="1">The sequence shown here is derived from an EMBL/GenBank/DDBJ whole genome shotgun (WGS) entry which is preliminary data.</text>
</comment>
<protein>
    <submittedName>
        <fullName evidence="1">Uncharacterized protein</fullName>
    </submittedName>
</protein>
<dbReference type="Proteomes" id="UP001501020">
    <property type="component" value="Unassembled WGS sequence"/>
</dbReference>
<reference evidence="1 2" key="1">
    <citation type="journal article" date="2019" name="Int. J. Syst. Evol. Microbiol.">
        <title>The Global Catalogue of Microorganisms (GCM) 10K type strain sequencing project: providing services to taxonomists for standard genome sequencing and annotation.</title>
        <authorList>
            <consortium name="The Broad Institute Genomics Platform"/>
            <consortium name="The Broad Institute Genome Sequencing Center for Infectious Disease"/>
            <person name="Wu L."/>
            <person name="Ma J."/>
        </authorList>
    </citation>
    <scope>NUCLEOTIDE SEQUENCE [LARGE SCALE GENOMIC DNA]</scope>
    <source>
        <strain evidence="1 2">JCM 13850</strain>
    </source>
</reference>
<keyword evidence="2" id="KW-1185">Reference proteome</keyword>
<evidence type="ECO:0000313" key="2">
    <source>
        <dbReference type="Proteomes" id="UP001501020"/>
    </source>
</evidence>
<dbReference type="EMBL" id="BAAAMR010000003">
    <property type="protein sequence ID" value="GAA2120674.1"/>
    <property type="molecule type" value="Genomic_DNA"/>
</dbReference>
<proteinExistence type="predicted"/>
<name>A0ABN2Y2F4_9ACTN</name>
<sequence length="61" mass="6352">MTGARAGLLHRPEAGQVALKAAATVLREVDIPVVPQRGPLLDASDSGRMRGDETVLFGGRA</sequence>
<accession>A0ABN2Y2F4</accession>
<evidence type="ECO:0000313" key="1">
    <source>
        <dbReference type="EMBL" id="GAA2120674.1"/>
    </source>
</evidence>
<gene>
    <name evidence="1" type="ORF">GCM10009727_05560</name>
</gene>